<dbReference type="NCBIfam" id="TIGR03319">
    <property type="entry name" value="RNase_Y"/>
    <property type="match status" value="1"/>
</dbReference>
<dbReference type="NCBIfam" id="TIGR00277">
    <property type="entry name" value="HDIG"/>
    <property type="match status" value="1"/>
</dbReference>
<dbReference type="Gene3D" id="3.30.1370.10">
    <property type="entry name" value="K Homology domain, type 1"/>
    <property type="match status" value="1"/>
</dbReference>
<evidence type="ECO:0000256" key="1">
    <source>
        <dbReference type="ARBA" id="ARBA00022692"/>
    </source>
</evidence>
<evidence type="ECO:0000256" key="3">
    <source>
        <dbReference type="ARBA" id="ARBA00022759"/>
    </source>
</evidence>
<feature type="region of interest" description="Disordered" evidence="11">
    <location>
        <begin position="164"/>
        <end position="184"/>
    </location>
</feature>
<dbReference type="Pfam" id="PF01966">
    <property type="entry name" value="HD"/>
    <property type="match status" value="1"/>
</dbReference>
<dbReference type="PANTHER" id="PTHR35795:SF1">
    <property type="entry name" value="BIS(5'-NUCLEOSYL)-TETRAPHOSPHATASE, SYMMETRICAL"/>
    <property type="match status" value="1"/>
</dbReference>
<keyword evidence="1" id="KW-0812">Transmembrane</keyword>
<dbReference type="STRING" id="319652.IV80_GL000676"/>
<dbReference type="InterPro" id="IPR017705">
    <property type="entry name" value="Ribonuclease_Y"/>
</dbReference>
<comment type="caution">
    <text evidence="13">The sequence shown here is derived from an EMBL/GenBank/DDBJ whole genome shotgun (WGS) entry which is preliminary data.</text>
</comment>
<dbReference type="PATRIC" id="fig|319652.3.peg.684"/>
<evidence type="ECO:0000256" key="11">
    <source>
        <dbReference type="SAM" id="MobiDB-lite"/>
    </source>
</evidence>
<feature type="domain" description="HD" evidence="12">
    <location>
        <begin position="331"/>
        <end position="424"/>
    </location>
</feature>
<dbReference type="EC" id="3.1.-.-" evidence="8 9"/>
<dbReference type="InterPro" id="IPR004087">
    <property type="entry name" value="KH_dom"/>
</dbReference>
<organism evidence="13 14">
    <name type="scientific">Pediococcus cellicola</name>
    <dbReference type="NCBI Taxonomy" id="319652"/>
    <lineage>
        <taxon>Bacteria</taxon>
        <taxon>Bacillati</taxon>
        <taxon>Bacillota</taxon>
        <taxon>Bacilli</taxon>
        <taxon>Lactobacillales</taxon>
        <taxon>Lactobacillaceae</taxon>
        <taxon>Pediococcus</taxon>
    </lineage>
</organism>
<dbReference type="PROSITE" id="PS51831">
    <property type="entry name" value="HD"/>
    <property type="match status" value="1"/>
</dbReference>
<dbReference type="GO" id="GO:0005886">
    <property type="term" value="C:plasma membrane"/>
    <property type="evidence" value="ECO:0007669"/>
    <property type="project" value="UniProtKB-UniRule"/>
</dbReference>
<dbReference type="InterPro" id="IPR022711">
    <property type="entry name" value="RNase_Y_N"/>
</dbReference>
<evidence type="ECO:0000256" key="4">
    <source>
        <dbReference type="ARBA" id="ARBA00022801"/>
    </source>
</evidence>
<keyword evidence="3 8" id="KW-0255">Endonuclease</keyword>
<dbReference type="GO" id="GO:0016787">
    <property type="term" value="F:hydrolase activity"/>
    <property type="evidence" value="ECO:0007669"/>
    <property type="project" value="UniProtKB-KW"/>
</dbReference>
<dbReference type="InterPro" id="IPR004088">
    <property type="entry name" value="KH_dom_type_1"/>
</dbReference>
<gene>
    <name evidence="8" type="primary">rny</name>
    <name evidence="13" type="ORF">IV80_GL000676</name>
</gene>
<dbReference type="SMART" id="SM00322">
    <property type="entry name" value="KH"/>
    <property type="match status" value="1"/>
</dbReference>
<dbReference type="GO" id="GO:0004521">
    <property type="term" value="F:RNA endonuclease activity"/>
    <property type="evidence" value="ECO:0007669"/>
    <property type="project" value="UniProtKB-UniRule"/>
</dbReference>
<dbReference type="PANTHER" id="PTHR35795">
    <property type="entry name" value="SLR1885 PROTEIN"/>
    <property type="match status" value="1"/>
</dbReference>
<dbReference type="RefSeq" id="WP_057748709.1">
    <property type="nucleotide sequence ID" value="NZ_BJVH01000003.1"/>
</dbReference>
<name>A0A0R2IXW7_9LACO</name>
<evidence type="ECO:0000256" key="8">
    <source>
        <dbReference type="HAMAP-Rule" id="MF_00335"/>
    </source>
</evidence>
<dbReference type="PROSITE" id="PS50084">
    <property type="entry name" value="KH_TYPE_1"/>
    <property type="match status" value="1"/>
</dbReference>
<dbReference type="InterPro" id="IPR003607">
    <property type="entry name" value="HD/PDEase_dom"/>
</dbReference>
<evidence type="ECO:0000256" key="6">
    <source>
        <dbReference type="ARBA" id="ARBA00022989"/>
    </source>
</evidence>
<dbReference type="EMBL" id="JQBR01000002">
    <property type="protein sequence ID" value="KRN67148.1"/>
    <property type="molecule type" value="Genomic_DNA"/>
</dbReference>
<dbReference type="SUPFAM" id="SSF109604">
    <property type="entry name" value="HD-domain/PDEase-like"/>
    <property type="match status" value="1"/>
</dbReference>
<keyword evidence="4 8" id="KW-0378">Hydrolase</keyword>
<comment type="similarity">
    <text evidence="8">Belongs to the RNase Y family.</text>
</comment>
<keyword evidence="10" id="KW-0175">Coiled coil</keyword>
<dbReference type="SUPFAM" id="SSF54791">
    <property type="entry name" value="Eukaryotic type KH-domain (KH-domain type I)"/>
    <property type="match status" value="1"/>
</dbReference>
<dbReference type="InterPro" id="IPR006674">
    <property type="entry name" value="HD_domain"/>
</dbReference>
<evidence type="ECO:0000313" key="13">
    <source>
        <dbReference type="EMBL" id="KRN67148.1"/>
    </source>
</evidence>
<feature type="compositionally biased region" description="Basic and acidic residues" evidence="11">
    <location>
        <begin position="164"/>
        <end position="174"/>
    </location>
</feature>
<dbReference type="Proteomes" id="UP000051568">
    <property type="component" value="Unassembled WGS sequence"/>
</dbReference>
<keyword evidence="2 8" id="KW-0540">Nuclease</keyword>
<dbReference type="Pfam" id="PF00013">
    <property type="entry name" value="KH_1"/>
    <property type="match status" value="1"/>
</dbReference>
<feature type="coiled-coil region" evidence="10">
    <location>
        <begin position="114"/>
        <end position="148"/>
    </location>
</feature>
<evidence type="ECO:0000256" key="10">
    <source>
        <dbReference type="SAM" id="Coils"/>
    </source>
</evidence>
<dbReference type="OrthoDB" id="9803205at2"/>
<keyword evidence="5 8" id="KW-0694">RNA-binding</keyword>
<dbReference type="SMART" id="SM00471">
    <property type="entry name" value="HDc"/>
    <property type="match status" value="1"/>
</dbReference>
<accession>A0A0R2IXW7</accession>
<dbReference type="CDD" id="cd00077">
    <property type="entry name" value="HDc"/>
    <property type="match status" value="1"/>
</dbReference>
<dbReference type="InterPro" id="IPR036612">
    <property type="entry name" value="KH_dom_type_1_sf"/>
</dbReference>
<dbReference type="GO" id="GO:0003723">
    <property type="term" value="F:RNA binding"/>
    <property type="evidence" value="ECO:0007669"/>
    <property type="project" value="UniProtKB-UniRule"/>
</dbReference>
<dbReference type="Gene3D" id="1.10.3210.10">
    <property type="entry name" value="Hypothetical protein af1432"/>
    <property type="match status" value="1"/>
</dbReference>
<protein>
    <recommendedName>
        <fullName evidence="8 9">Ribonuclease Y</fullName>
        <shortName evidence="8">RNase Y</shortName>
        <ecNumber evidence="8 9">3.1.-.-</ecNumber>
    </recommendedName>
</protein>
<reference evidence="13 14" key="1">
    <citation type="journal article" date="2015" name="Genome Announc.">
        <title>Expanding the biotechnology potential of lactobacilli through comparative genomics of 213 strains and associated genera.</title>
        <authorList>
            <person name="Sun Z."/>
            <person name="Harris H.M."/>
            <person name="McCann A."/>
            <person name="Guo C."/>
            <person name="Argimon S."/>
            <person name="Zhang W."/>
            <person name="Yang X."/>
            <person name="Jeffery I.B."/>
            <person name="Cooney J.C."/>
            <person name="Kagawa T.F."/>
            <person name="Liu W."/>
            <person name="Song Y."/>
            <person name="Salvetti E."/>
            <person name="Wrobel A."/>
            <person name="Rasinkangas P."/>
            <person name="Parkhill J."/>
            <person name="Rea M.C."/>
            <person name="O'Sullivan O."/>
            <person name="Ritari J."/>
            <person name="Douillard F.P."/>
            <person name="Paul Ross R."/>
            <person name="Yang R."/>
            <person name="Briner A.E."/>
            <person name="Felis G.E."/>
            <person name="de Vos W.M."/>
            <person name="Barrangou R."/>
            <person name="Klaenhammer T.R."/>
            <person name="Caufield P.W."/>
            <person name="Cui Y."/>
            <person name="Zhang H."/>
            <person name="O'Toole P.W."/>
        </authorList>
    </citation>
    <scope>NUCLEOTIDE SEQUENCE [LARGE SCALE GENOMIC DNA]</scope>
    <source>
        <strain evidence="13 14">DSM 17757</strain>
    </source>
</reference>
<dbReference type="GO" id="GO:0006402">
    <property type="term" value="P:mRNA catabolic process"/>
    <property type="evidence" value="ECO:0007669"/>
    <property type="project" value="UniProtKB-UniRule"/>
</dbReference>
<proteinExistence type="inferred from homology"/>
<sequence length="515" mass="57622">MLIVGLIGLLIAIAVGFYMRKMEHQRQLRLARQQAQQILKKANEQGKIDAKNALLKGKRETAAYQESITQEITTDVQDNERKATWLDQREQVLGEKEDLLNRRFDNFKTKQAALNENRQALKDIRQQATDLIEKRQDKLQEVAEMSQEKAQDFVLDETTRDLKEEGKRTVRNTEAEYQSSSEKEAKNMITHAIEHSGIRSHIFPSNRTVEVPSNEALGKVIGNAGQNVRALEALTGIDINIDDQQHVITLDGYDPMRREIAKRSITQIMQVNRINPDVVEQIVNQTAKAVDELIRGFGEQAINELNLKNVHPDLVKFIGHMHFRTSYGQNILEHSIEAANLAGVFAAELGEDVNLAKRAGLLHDIGKSIDRDVEATHVELGVELATKYHEDPVVINAIASHHGDVEAKYVISDLVAAADAISGSRQGARSESAADYLQRISSLEGIANHYPGVQESYAIQAGRELRVIVKPNQTSDKSIEKLADSVKDQIEQEVTYPGQVKVTVVRKLQVVEYAG</sequence>
<evidence type="ECO:0000313" key="14">
    <source>
        <dbReference type="Proteomes" id="UP000051568"/>
    </source>
</evidence>
<dbReference type="AlphaFoldDB" id="A0A0R2IXW7"/>
<comment type="function">
    <text evidence="8">Endoribonuclease that initiates mRNA decay.</text>
</comment>
<evidence type="ECO:0000256" key="2">
    <source>
        <dbReference type="ARBA" id="ARBA00022722"/>
    </source>
</evidence>
<evidence type="ECO:0000256" key="7">
    <source>
        <dbReference type="ARBA" id="ARBA00023136"/>
    </source>
</evidence>
<keyword evidence="7" id="KW-0472">Membrane</keyword>
<evidence type="ECO:0000259" key="12">
    <source>
        <dbReference type="PROSITE" id="PS51831"/>
    </source>
</evidence>
<dbReference type="Pfam" id="PF12072">
    <property type="entry name" value="RNase_Y_N"/>
    <property type="match status" value="1"/>
</dbReference>
<evidence type="ECO:0000256" key="9">
    <source>
        <dbReference type="NCBIfam" id="TIGR03319"/>
    </source>
</evidence>
<dbReference type="InterPro" id="IPR006675">
    <property type="entry name" value="HDIG_dom"/>
</dbReference>
<dbReference type="HAMAP" id="MF_00335">
    <property type="entry name" value="RNase_Y"/>
    <property type="match status" value="1"/>
</dbReference>
<dbReference type="InterPro" id="IPR051094">
    <property type="entry name" value="Diverse_Catalytic_Enzymes"/>
</dbReference>
<evidence type="ECO:0000256" key="5">
    <source>
        <dbReference type="ARBA" id="ARBA00022884"/>
    </source>
</evidence>
<keyword evidence="14" id="KW-1185">Reference proteome</keyword>
<keyword evidence="6" id="KW-1133">Transmembrane helix</keyword>